<dbReference type="GO" id="GO:1901673">
    <property type="term" value="P:regulation of mitotic spindle assembly"/>
    <property type="evidence" value="ECO:0007669"/>
    <property type="project" value="TreeGrafter"/>
</dbReference>
<dbReference type="InterPro" id="IPR029774">
    <property type="entry name" value="CSAP"/>
</dbReference>
<dbReference type="AlphaFoldDB" id="A0A8K0JVK0"/>
<feature type="region of interest" description="Disordered" evidence="1">
    <location>
        <begin position="66"/>
        <end position="86"/>
    </location>
</feature>
<gene>
    <name evidence="2" type="ORF">J437_LFUL003559</name>
</gene>
<dbReference type="GO" id="GO:0035869">
    <property type="term" value="C:ciliary transition zone"/>
    <property type="evidence" value="ECO:0007669"/>
    <property type="project" value="TreeGrafter"/>
</dbReference>
<feature type="compositionally biased region" description="Basic and acidic residues" evidence="1">
    <location>
        <begin position="73"/>
        <end position="86"/>
    </location>
</feature>
<dbReference type="EMBL" id="KZ308155">
    <property type="protein sequence ID" value="KAG8223208.1"/>
    <property type="molecule type" value="Genomic_DNA"/>
</dbReference>
<dbReference type="Proteomes" id="UP000792457">
    <property type="component" value="Unassembled WGS sequence"/>
</dbReference>
<accession>A0A8K0JVK0</accession>
<dbReference type="PANTHER" id="PTHR31022">
    <property type="entry name" value="CENTRIOLE, CILIA AND SPINDLE-ASSOCIATED PROTEIN"/>
    <property type="match status" value="1"/>
</dbReference>
<reference evidence="2" key="1">
    <citation type="submission" date="2013-04" db="EMBL/GenBank/DDBJ databases">
        <authorList>
            <person name="Qu J."/>
            <person name="Murali S.C."/>
            <person name="Bandaranaike D."/>
            <person name="Bellair M."/>
            <person name="Blankenburg K."/>
            <person name="Chao H."/>
            <person name="Dinh H."/>
            <person name="Doddapaneni H."/>
            <person name="Downs B."/>
            <person name="Dugan-Rocha S."/>
            <person name="Elkadiri S."/>
            <person name="Gnanaolivu R.D."/>
            <person name="Hernandez B."/>
            <person name="Javaid M."/>
            <person name="Jayaseelan J.C."/>
            <person name="Lee S."/>
            <person name="Li M."/>
            <person name="Ming W."/>
            <person name="Munidasa M."/>
            <person name="Muniz J."/>
            <person name="Nguyen L."/>
            <person name="Ongeri F."/>
            <person name="Osuji N."/>
            <person name="Pu L.-L."/>
            <person name="Puazo M."/>
            <person name="Qu C."/>
            <person name="Quiroz J."/>
            <person name="Raj R."/>
            <person name="Weissenberger G."/>
            <person name="Xin Y."/>
            <person name="Zou X."/>
            <person name="Han Y."/>
            <person name="Richards S."/>
            <person name="Worley K."/>
            <person name="Muzny D."/>
            <person name="Gibbs R."/>
        </authorList>
    </citation>
    <scope>NUCLEOTIDE SEQUENCE</scope>
    <source>
        <strain evidence="2">Sampled in the wild</strain>
    </source>
</reference>
<reference evidence="2" key="2">
    <citation type="submission" date="2017-10" db="EMBL/GenBank/DDBJ databases">
        <title>Ladona fulva Genome sequencing and assembly.</title>
        <authorList>
            <person name="Murali S."/>
            <person name="Richards S."/>
            <person name="Bandaranaike D."/>
            <person name="Bellair M."/>
            <person name="Blankenburg K."/>
            <person name="Chao H."/>
            <person name="Dinh H."/>
            <person name="Doddapaneni H."/>
            <person name="Dugan-Rocha S."/>
            <person name="Elkadiri S."/>
            <person name="Gnanaolivu R."/>
            <person name="Hernandez B."/>
            <person name="Skinner E."/>
            <person name="Javaid M."/>
            <person name="Lee S."/>
            <person name="Li M."/>
            <person name="Ming W."/>
            <person name="Munidasa M."/>
            <person name="Muniz J."/>
            <person name="Nguyen L."/>
            <person name="Hughes D."/>
            <person name="Osuji N."/>
            <person name="Pu L.-L."/>
            <person name="Puazo M."/>
            <person name="Qu C."/>
            <person name="Quiroz J."/>
            <person name="Raj R."/>
            <person name="Weissenberger G."/>
            <person name="Xin Y."/>
            <person name="Zou X."/>
            <person name="Han Y."/>
            <person name="Worley K."/>
            <person name="Muzny D."/>
            <person name="Gibbs R."/>
        </authorList>
    </citation>
    <scope>NUCLEOTIDE SEQUENCE</scope>
    <source>
        <strain evidence="2">Sampled in the wild</strain>
    </source>
</reference>
<dbReference type="GO" id="GO:0005819">
    <property type="term" value="C:spindle"/>
    <property type="evidence" value="ECO:0007669"/>
    <property type="project" value="TreeGrafter"/>
</dbReference>
<dbReference type="GO" id="GO:0008017">
    <property type="term" value="F:microtubule binding"/>
    <property type="evidence" value="ECO:0007669"/>
    <property type="project" value="TreeGrafter"/>
</dbReference>
<organism evidence="2 3">
    <name type="scientific">Ladona fulva</name>
    <name type="common">Scarce chaser dragonfly</name>
    <name type="synonym">Libellula fulva</name>
    <dbReference type="NCBI Taxonomy" id="123851"/>
    <lineage>
        <taxon>Eukaryota</taxon>
        <taxon>Metazoa</taxon>
        <taxon>Ecdysozoa</taxon>
        <taxon>Arthropoda</taxon>
        <taxon>Hexapoda</taxon>
        <taxon>Insecta</taxon>
        <taxon>Pterygota</taxon>
        <taxon>Palaeoptera</taxon>
        <taxon>Odonata</taxon>
        <taxon>Epiprocta</taxon>
        <taxon>Anisoptera</taxon>
        <taxon>Libelluloidea</taxon>
        <taxon>Libellulidae</taxon>
        <taxon>Ladona</taxon>
    </lineage>
</organism>
<dbReference type="PANTHER" id="PTHR31022:SF4">
    <property type="entry name" value="CENTRIOLE, CILIA AND SPINDLE-ASSOCIATED PROTEIN"/>
    <property type="match status" value="1"/>
</dbReference>
<name>A0A8K0JVK0_LADFU</name>
<comment type="caution">
    <text evidence="2">The sequence shown here is derived from an EMBL/GenBank/DDBJ whole genome shotgun (WGS) entry which is preliminary data.</text>
</comment>
<evidence type="ECO:0000313" key="3">
    <source>
        <dbReference type="Proteomes" id="UP000792457"/>
    </source>
</evidence>
<protein>
    <submittedName>
        <fullName evidence="2">Uncharacterized protein</fullName>
    </submittedName>
</protein>
<keyword evidence="3" id="KW-1185">Reference proteome</keyword>
<evidence type="ECO:0000313" key="2">
    <source>
        <dbReference type="EMBL" id="KAG8223208.1"/>
    </source>
</evidence>
<dbReference type="GO" id="GO:0036064">
    <property type="term" value="C:ciliary basal body"/>
    <property type="evidence" value="ECO:0007669"/>
    <property type="project" value="TreeGrafter"/>
</dbReference>
<dbReference type="GO" id="GO:0005814">
    <property type="term" value="C:centriole"/>
    <property type="evidence" value="ECO:0007669"/>
    <property type="project" value="TreeGrafter"/>
</dbReference>
<sequence>MVHRNTEYKIKFYFPNEELSKKIWLDNIKFRESRRAMNLADHYWDFQISSETCDCEACLATRVKFDGTGNNKSPEKNGKKHTSSEFEKEFKAAGVPAVTYREAKTQTPKWITAPIRASSHSGNISTSKSNFSKPEDEKRLVMLKRNECIPSMKKRCRRNAPAPPAPITCQNLTTRKLQRCQEMSSLFFPYGWNNETKNVGEMKTFNVLAPQKEVFYILTT</sequence>
<proteinExistence type="predicted"/>
<dbReference type="Pfam" id="PF15748">
    <property type="entry name" value="CCSAP"/>
    <property type="match status" value="1"/>
</dbReference>
<evidence type="ECO:0000256" key="1">
    <source>
        <dbReference type="SAM" id="MobiDB-lite"/>
    </source>
</evidence>
<dbReference type="OrthoDB" id="6616361at2759"/>